<reference evidence="2 3" key="1">
    <citation type="journal article" date="2024" name="Proc. Natl. Acad. Sci. U.S.A.">
        <title>The genetic regulatory architecture and epigenomic basis for age-related changes in rattlesnake venom.</title>
        <authorList>
            <person name="Hogan M.P."/>
            <person name="Holding M.L."/>
            <person name="Nystrom G.S."/>
            <person name="Colston T.J."/>
            <person name="Bartlett D.A."/>
            <person name="Mason A.J."/>
            <person name="Ellsworth S.A."/>
            <person name="Rautsaw R.M."/>
            <person name="Lawrence K.C."/>
            <person name="Strickland J.L."/>
            <person name="He B."/>
            <person name="Fraser P."/>
            <person name="Margres M.J."/>
            <person name="Gilbert D.M."/>
            <person name="Gibbs H.L."/>
            <person name="Parkinson C.L."/>
            <person name="Rokyta D.R."/>
        </authorList>
    </citation>
    <scope>NUCLEOTIDE SEQUENCE [LARGE SCALE GENOMIC DNA]</scope>
    <source>
        <strain evidence="2">DRR0105</strain>
    </source>
</reference>
<organism evidence="2 3">
    <name type="scientific">Crotalus adamanteus</name>
    <name type="common">Eastern diamondback rattlesnake</name>
    <dbReference type="NCBI Taxonomy" id="8729"/>
    <lineage>
        <taxon>Eukaryota</taxon>
        <taxon>Metazoa</taxon>
        <taxon>Chordata</taxon>
        <taxon>Craniata</taxon>
        <taxon>Vertebrata</taxon>
        <taxon>Euteleostomi</taxon>
        <taxon>Lepidosauria</taxon>
        <taxon>Squamata</taxon>
        <taxon>Bifurcata</taxon>
        <taxon>Unidentata</taxon>
        <taxon>Episquamata</taxon>
        <taxon>Toxicofera</taxon>
        <taxon>Serpentes</taxon>
        <taxon>Colubroidea</taxon>
        <taxon>Viperidae</taxon>
        <taxon>Crotalinae</taxon>
        <taxon>Crotalus</taxon>
    </lineage>
</organism>
<sequence>MHISPPPTGAEQRPRGGGPLFPKGGDPGGGGPENNGPIQRRAAPGSLPGQPNEARPPPQAPPSAGQAASRGAPPSRPREQAPPATPYIYSRSQAPPIAPCEAARATLLLPTRDMEPPGLLLLGLLVLGLPRRADPAPAAAPAQELFPLPASALRALSSRGTLVLEAALKAALLSLEEALSEHGRRLQECKRCGSCLSGDCGDRSRPCTRKRSPSFLPSFLYFL</sequence>
<feature type="compositionally biased region" description="Low complexity" evidence="1">
    <location>
        <begin position="62"/>
        <end position="73"/>
    </location>
</feature>
<feature type="compositionally biased region" description="Gly residues" evidence="1">
    <location>
        <begin position="15"/>
        <end position="33"/>
    </location>
</feature>
<evidence type="ECO:0000256" key="1">
    <source>
        <dbReference type="SAM" id="MobiDB-lite"/>
    </source>
</evidence>
<dbReference type="GO" id="GO:0008233">
    <property type="term" value="F:peptidase activity"/>
    <property type="evidence" value="ECO:0007669"/>
    <property type="project" value="UniProtKB-KW"/>
</dbReference>
<proteinExistence type="predicted"/>
<dbReference type="Proteomes" id="UP001474421">
    <property type="component" value="Unassembled WGS sequence"/>
</dbReference>
<keyword evidence="2" id="KW-0378">Hydrolase</keyword>
<protein>
    <submittedName>
        <fullName evidence="2">Serine protease 56-like</fullName>
    </submittedName>
</protein>
<keyword evidence="2" id="KW-0645">Protease</keyword>
<comment type="caution">
    <text evidence="2">The sequence shown here is derived from an EMBL/GenBank/DDBJ whole genome shotgun (WGS) entry which is preliminary data.</text>
</comment>
<gene>
    <name evidence="2" type="ORF">NXF25_012188</name>
</gene>
<feature type="region of interest" description="Disordered" evidence="1">
    <location>
        <begin position="1"/>
        <end position="92"/>
    </location>
</feature>
<dbReference type="GO" id="GO:0006508">
    <property type="term" value="P:proteolysis"/>
    <property type="evidence" value="ECO:0007669"/>
    <property type="project" value="UniProtKB-KW"/>
</dbReference>
<dbReference type="EMBL" id="JAOTOJ010000005">
    <property type="protein sequence ID" value="KAK9401474.1"/>
    <property type="molecule type" value="Genomic_DNA"/>
</dbReference>
<evidence type="ECO:0000313" key="3">
    <source>
        <dbReference type="Proteomes" id="UP001474421"/>
    </source>
</evidence>
<accession>A0AAW1BGW7</accession>
<dbReference type="AlphaFoldDB" id="A0AAW1BGW7"/>
<name>A0AAW1BGW7_CROAD</name>
<keyword evidence="3" id="KW-1185">Reference proteome</keyword>
<evidence type="ECO:0000313" key="2">
    <source>
        <dbReference type="EMBL" id="KAK9401474.1"/>
    </source>
</evidence>